<name>A0ABU3X259_9EURY</name>
<protein>
    <submittedName>
        <fullName evidence="3">Glycosyltransferase family 4 protein</fullName>
    </submittedName>
</protein>
<organism evidence="3 4">
    <name type="scientific">Methanoculleus caldifontis</name>
    <dbReference type="NCBI Taxonomy" id="2651577"/>
    <lineage>
        <taxon>Archaea</taxon>
        <taxon>Methanobacteriati</taxon>
        <taxon>Methanobacteriota</taxon>
        <taxon>Stenosarchaea group</taxon>
        <taxon>Methanomicrobia</taxon>
        <taxon>Methanomicrobiales</taxon>
        <taxon>Methanomicrobiaceae</taxon>
        <taxon>Methanoculleus</taxon>
    </lineage>
</organism>
<dbReference type="SUPFAM" id="SSF53756">
    <property type="entry name" value="UDP-Glycosyltransferase/glycogen phosphorylase"/>
    <property type="match status" value="1"/>
</dbReference>
<dbReference type="RefSeq" id="WP_317065203.1">
    <property type="nucleotide sequence ID" value="NZ_WBKO01000002.1"/>
</dbReference>
<dbReference type="Pfam" id="PF00534">
    <property type="entry name" value="Glycos_transf_1"/>
    <property type="match status" value="1"/>
</dbReference>
<dbReference type="PANTHER" id="PTHR12526:SF637">
    <property type="entry name" value="GLYCOSYLTRANSFERASE EPSF-RELATED"/>
    <property type="match status" value="1"/>
</dbReference>
<sequence length="375" mass="41849">MKEKGQSSVAVVSFHIGKAFGVPLSHLTGILSTICLPHFFIGAYEKIHLSGSNDSKNISFFNYPTSPVFIARIVAYFVLQTKISFRLLLVKHKFGRVIYFMSLPPLIPMLIAKILNVKSYWLLSASPMKLSLSPDDKKSRQTGFSAKICFRLTDYIVLYSPILVSDWDLESYRHKILIAHEHFLDFNIFTVTTPLASRPPLIGYIGRLSVEKGIQNFAPALHRILNDRQDLRVLIGGDGQLEETTRTSLQEEGLAARVDLPGWISRDDLPKHLNQLRLLVLPSYTEGLPNIILEAMACGTPVLATPVGAIPDVVVDGVTGFIMENNSPGCIAENVLRALNAPDLERIAENGRQFVKMNFSFESTAARWKELLEKV</sequence>
<proteinExistence type="predicted"/>
<feature type="transmembrane region" description="Helical" evidence="1">
    <location>
        <begin position="99"/>
        <end position="123"/>
    </location>
</feature>
<dbReference type="PANTHER" id="PTHR12526">
    <property type="entry name" value="GLYCOSYLTRANSFERASE"/>
    <property type="match status" value="1"/>
</dbReference>
<dbReference type="CDD" id="cd03801">
    <property type="entry name" value="GT4_PimA-like"/>
    <property type="match status" value="1"/>
</dbReference>
<keyword evidence="1" id="KW-0472">Membrane</keyword>
<gene>
    <name evidence="3" type="ORF">F8E02_09045</name>
</gene>
<dbReference type="Gene3D" id="3.40.50.2000">
    <property type="entry name" value="Glycogen Phosphorylase B"/>
    <property type="match status" value="2"/>
</dbReference>
<accession>A0ABU3X259</accession>
<keyword evidence="1" id="KW-0812">Transmembrane</keyword>
<feature type="domain" description="Glycosyl transferase family 1" evidence="2">
    <location>
        <begin position="195"/>
        <end position="353"/>
    </location>
</feature>
<keyword evidence="1" id="KW-1133">Transmembrane helix</keyword>
<dbReference type="EMBL" id="WBKO01000002">
    <property type="protein sequence ID" value="MDV2482140.1"/>
    <property type="molecule type" value="Genomic_DNA"/>
</dbReference>
<feature type="transmembrane region" description="Helical" evidence="1">
    <location>
        <begin position="60"/>
        <end position="79"/>
    </location>
</feature>
<dbReference type="Proteomes" id="UP001281203">
    <property type="component" value="Unassembled WGS sequence"/>
</dbReference>
<evidence type="ECO:0000259" key="2">
    <source>
        <dbReference type="Pfam" id="PF00534"/>
    </source>
</evidence>
<keyword evidence="4" id="KW-1185">Reference proteome</keyword>
<dbReference type="InterPro" id="IPR001296">
    <property type="entry name" value="Glyco_trans_1"/>
</dbReference>
<feature type="transmembrane region" description="Helical" evidence="1">
    <location>
        <begin position="20"/>
        <end position="40"/>
    </location>
</feature>
<evidence type="ECO:0000313" key="3">
    <source>
        <dbReference type="EMBL" id="MDV2482140.1"/>
    </source>
</evidence>
<evidence type="ECO:0000313" key="4">
    <source>
        <dbReference type="Proteomes" id="UP001281203"/>
    </source>
</evidence>
<evidence type="ECO:0000256" key="1">
    <source>
        <dbReference type="SAM" id="Phobius"/>
    </source>
</evidence>
<comment type="caution">
    <text evidence="3">The sequence shown here is derived from an EMBL/GenBank/DDBJ whole genome shotgun (WGS) entry which is preliminary data.</text>
</comment>
<reference evidence="3 4" key="1">
    <citation type="submission" date="2019-10" db="EMBL/GenBank/DDBJ databases">
        <title>Isolation and characterization of Methanoculleus sp. Wushi-C6 from a hot spring well.</title>
        <authorList>
            <person name="Chen S.-C."/>
            <person name="Lan Z.-H."/>
            <person name="You Y.-T."/>
            <person name="Lai M.-C."/>
        </authorList>
    </citation>
    <scope>NUCLEOTIDE SEQUENCE [LARGE SCALE GENOMIC DNA]</scope>
    <source>
        <strain evidence="3 4">Wushi-C6</strain>
    </source>
</reference>